<dbReference type="PANTHER" id="PTHR43531:SF14">
    <property type="entry name" value="METHYL-ACCEPTING CHEMOTAXIS PROTEIN I-RELATED"/>
    <property type="match status" value="1"/>
</dbReference>
<feature type="domain" description="Methyl-accepting transducer" evidence="7">
    <location>
        <begin position="269"/>
        <end position="498"/>
    </location>
</feature>
<reference evidence="9 10" key="1">
    <citation type="journal article" date="2015" name="Genome Announc.">
        <title>Genome Sequence of Mushroom Soft-Rot Pathogen Janthinobacterium agaricidamnosum.</title>
        <authorList>
            <person name="Graupner K."/>
            <person name="Lackner G."/>
            <person name="Hertweck C."/>
        </authorList>
    </citation>
    <scope>NUCLEOTIDE SEQUENCE [LARGE SCALE GENOMIC DNA]</scope>
    <source>
        <strain evidence="10">NBRC 102515 / DSM 9628</strain>
    </source>
</reference>
<comment type="similarity">
    <text evidence="3">Belongs to the methyl-accepting chemotaxis (MCP) protein family.</text>
</comment>
<keyword evidence="2" id="KW-0488">Methylation</keyword>
<dbReference type="SMART" id="SM00283">
    <property type="entry name" value="MA"/>
    <property type="match status" value="1"/>
</dbReference>
<dbReference type="PRINTS" id="PR00260">
    <property type="entry name" value="CHEMTRNSDUCR"/>
</dbReference>
<dbReference type="PANTHER" id="PTHR43531">
    <property type="entry name" value="PROTEIN ICFG"/>
    <property type="match status" value="1"/>
</dbReference>
<dbReference type="Pfam" id="PF00015">
    <property type="entry name" value="MCPsignal"/>
    <property type="match status" value="1"/>
</dbReference>
<dbReference type="InterPro" id="IPR024478">
    <property type="entry name" value="HlyB_4HB_MCP"/>
</dbReference>
<feature type="compositionally biased region" description="Polar residues" evidence="5">
    <location>
        <begin position="527"/>
        <end position="539"/>
    </location>
</feature>
<name>W0V080_9BURK</name>
<proteinExistence type="inferred from homology"/>
<evidence type="ECO:0000259" key="7">
    <source>
        <dbReference type="PROSITE" id="PS50111"/>
    </source>
</evidence>
<dbReference type="InterPro" id="IPR051310">
    <property type="entry name" value="MCP_chemotaxis"/>
</dbReference>
<evidence type="ECO:0000256" key="1">
    <source>
        <dbReference type="ARBA" id="ARBA00004370"/>
    </source>
</evidence>
<feature type="compositionally biased region" description="Basic and acidic residues" evidence="5">
    <location>
        <begin position="540"/>
        <end position="568"/>
    </location>
</feature>
<dbReference type="PATRIC" id="fig|1349767.4.peg.2335"/>
<keyword evidence="6" id="KW-0812">Transmembrane</keyword>
<dbReference type="KEGG" id="jag:GJA_622"/>
<dbReference type="Gene3D" id="1.10.287.950">
    <property type="entry name" value="Methyl-accepting chemotaxis protein"/>
    <property type="match status" value="1"/>
</dbReference>
<evidence type="ECO:0000256" key="3">
    <source>
        <dbReference type="ARBA" id="ARBA00029447"/>
    </source>
</evidence>
<evidence type="ECO:0000256" key="6">
    <source>
        <dbReference type="SAM" id="Phobius"/>
    </source>
</evidence>
<organism evidence="9 10">
    <name type="scientific">Janthinobacterium agaricidamnosum NBRC 102515 = DSM 9628</name>
    <dbReference type="NCBI Taxonomy" id="1349767"/>
    <lineage>
        <taxon>Bacteria</taxon>
        <taxon>Pseudomonadati</taxon>
        <taxon>Pseudomonadota</taxon>
        <taxon>Betaproteobacteria</taxon>
        <taxon>Burkholderiales</taxon>
        <taxon>Oxalobacteraceae</taxon>
        <taxon>Janthinobacterium</taxon>
    </lineage>
</organism>
<dbReference type="Pfam" id="PF12729">
    <property type="entry name" value="4HB_MCP_1"/>
    <property type="match status" value="1"/>
</dbReference>
<dbReference type="STRING" id="1349767.GJA_622"/>
<dbReference type="RefSeq" id="WP_051780214.1">
    <property type="nucleotide sequence ID" value="NZ_BCTH01000048.1"/>
</dbReference>
<dbReference type="Proteomes" id="UP000027604">
    <property type="component" value="Chromosome I"/>
</dbReference>
<dbReference type="InterPro" id="IPR004090">
    <property type="entry name" value="Chemotax_Me-accpt_rcpt"/>
</dbReference>
<dbReference type="SUPFAM" id="SSF58104">
    <property type="entry name" value="Methyl-accepting chemotaxis protein (MCP) signaling domain"/>
    <property type="match status" value="1"/>
</dbReference>
<accession>W0V080</accession>
<evidence type="ECO:0000313" key="10">
    <source>
        <dbReference type="Proteomes" id="UP000027604"/>
    </source>
</evidence>
<protein>
    <submittedName>
        <fullName evidence="9">HAMP domain protein</fullName>
    </submittedName>
</protein>
<evidence type="ECO:0000256" key="5">
    <source>
        <dbReference type="SAM" id="MobiDB-lite"/>
    </source>
</evidence>
<dbReference type="InterPro" id="IPR003660">
    <property type="entry name" value="HAMP_dom"/>
</dbReference>
<keyword evidence="10" id="KW-1185">Reference proteome</keyword>
<keyword evidence="4" id="KW-0807">Transducer</keyword>
<evidence type="ECO:0000256" key="4">
    <source>
        <dbReference type="PROSITE-ProRule" id="PRU00284"/>
    </source>
</evidence>
<keyword evidence="6" id="KW-1133">Transmembrane helix</keyword>
<feature type="domain" description="HAMP" evidence="8">
    <location>
        <begin position="212"/>
        <end position="264"/>
    </location>
</feature>
<dbReference type="InterPro" id="IPR004089">
    <property type="entry name" value="MCPsignal_dom"/>
</dbReference>
<dbReference type="PROSITE" id="PS50111">
    <property type="entry name" value="CHEMOTAXIS_TRANSDUC_2"/>
    <property type="match status" value="1"/>
</dbReference>
<dbReference type="eggNOG" id="COG0840">
    <property type="taxonomic scope" value="Bacteria"/>
</dbReference>
<dbReference type="HOGENOM" id="CLU_000445_107_16_4"/>
<dbReference type="GO" id="GO:0007165">
    <property type="term" value="P:signal transduction"/>
    <property type="evidence" value="ECO:0007669"/>
    <property type="project" value="UniProtKB-KW"/>
</dbReference>
<feature type="transmembrane region" description="Helical" evidence="6">
    <location>
        <begin position="188"/>
        <end position="210"/>
    </location>
</feature>
<evidence type="ECO:0000259" key="8">
    <source>
        <dbReference type="PROSITE" id="PS50885"/>
    </source>
</evidence>
<keyword evidence="6" id="KW-0472">Membrane</keyword>
<gene>
    <name evidence="9" type="ORF">GJA_622</name>
</gene>
<dbReference type="GO" id="GO:0006935">
    <property type="term" value="P:chemotaxis"/>
    <property type="evidence" value="ECO:0007669"/>
    <property type="project" value="InterPro"/>
</dbReference>
<dbReference type="AlphaFoldDB" id="W0V080"/>
<evidence type="ECO:0000256" key="2">
    <source>
        <dbReference type="ARBA" id="ARBA00022481"/>
    </source>
</evidence>
<dbReference type="FunFam" id="1.10.287.950:FF:000001">
    <property type="entry name" value="Methyl-accepting chemotaxis sensory transducer"/>
    <property type="match status" value="1"/>
</dbReference>
<dbReference type="CDD" id="cd11386">
    <property type="entry name" value="MCP_signal"/>
    <property type="match status" value="1"/>
</dbReference>
<comment type="subcellular location">
    <subcellularLocation>
        <location evidence="1">Membrane</location>
    </subcellularLocation>
</comment>
<dbReference type="OrthoDB" id="8768161at2"/>
<sequence length="568" mass="60186">MLKRLRIGPKLLLAPCLVLILLIASSGAAYYGMVRQNASMENMVKVRLTHLQAAADVAGDTKYVHSNIYQLLAWINGNFAQNRLDALSQQIKSRHAAIEQQLTSLARVSSPAERSLVDAAMVALSAYRKAVLDTMEIAHMDLSIAANSMSKAETQFVQLNEQLVKLSTLEKTLSSQAHQEATAEFHTLGLSLCLLVLLSIALSIVVTMTVRKAMLREIRGISDVVVDLAAGKLTVAAQNQGSDEIAETSRVLDQSIANLNQTLRTIRSSVQSIDTASHEIAVGNMDLSARTEMQAGSLEQTASAMETLTVAVKDNADNARQACELAAKASSLAIKGGQAMDQAVTTMATIRANSRQIVDIIGVIDGISFQTNILALNAAVEAARAGEQGRGFAVVASEVRTLAHRSAAAAKEIKALIATSVTTIDGGSASVHEAGNSMGAIVTSVKQVNEIIERISTASAEQAEGIAEVNQAVTQMDDVTQQNAALVEQAAAAAASLQDQAVKLSTAVSVFTLDHALAKSALVVHTTRPNKASPKSQQADIERRAAASRMRGQDRRADKHLSGTKLEA</sequence>
<dbReference type="PROSITE" id="PS50885">
    <property type="entry name" value="HAMP"/>
    <property type="match status" value="1"/>
</dbReference>
<dbReference type="GO" id="GO:0004888">
    <property type="term" value="F:transmembrane signaling receptor activity"/>
    <property type="evidence" value="ECO:0007669"/>
    <property type="project" value="InterPro"/>
</dbReference>
<dbReference type="GO" id="GO:0005886">
    <property type="term" value="C:plasma membrane"/>
    <property type="evidence" value="ECO:0007669"/>
    <property type="project" value="TreeGrafter"/>
</dbReference>
<evidence type="ECO:0000313" key="9">
    <source>
        <dbReference type="EMBL" id="CDG81281.1"/>
    </source>
</evidence>
<feature type="region of interest" description="Disordered" evidence="5">
    <location>
        <begin position="527"/>
        <end position="568"/>
    </location>
</feature>
<dbReference type="EMBL" id="HG322949">
    <property type="protein sequence ID" value="CDG81281.1"/>
    <property type="molecule type" value="Genomic_DNA"/>
</dbReference>